<dbReference type="InterPro" id="IPR004360">
    <property type="entry name" value="Glyas_Fos-R_dOase_dom"/>
</dbReference>
<dbReference type="EMBL" id="JACHFV010000008">
    <property type="protein sequence ID" value="MBB5295722.1"/>
    <property type="molecule type" value="Genomic_DNA"/>
</dbReference>
<name>A0ABR6MXN5_9DEIO</name>
<dbReference type="PANTHER" id="PTHR43048:SF5">
    <property type="entry name" value="BLR5325 PROTEIN"/>
    <property type="match status" value="1"/>
</dbReference>
<dbReference type="InterPro" id="IPR037523">
    <property type="entry name" value="VOC_core"/>
</dbReference>
<evidence type="ECO:0000256" key="1">
    <source>
        <dbReference type="ARBA" id="ARBA00022723"/>
    </source>
</evidence>
<keyword evidence="1" id="KW-0479">Metal-binding</keyword>
<dbReference type="Gene3D" id="3.10.180.10">
    <property type="entry name" value="2,3-Dihydroxybiphenyl 1,2-Dioxygenase, domain 1"/>
    <property type="match status" value="1"/>
</dbReference>
<feature type="domain" description="VOC" evidence="2">
    <location>
        <begin position="9"/>
        <end position="130"/>
    </location>
</feature>
<evidence type="ECO:0000313" key="4">
    <source>
        <dbReference type="Proteomes" id="UP000536909"/>
    </source>
</evidence>
<evidence type="ECO:0000259" key="2">
    <source>
        <dbReference type="PROSITE" id="PS51819"/>
    </source>
</evidence>
<gene>
    <name evidence="3" type="ORF">HNQ10_002561</name>
</gene>
<dbReference type="PANTHER" id="PTHR43048">
    <property type="entry name" value="METHYLMALONYL-COA EPIMERASE"/>
    <property type="match status" value="1"/>
</dbReference>
<accession>A0ABR6MXN5</accession>
<comment type="caution">
    <text evidence="3">The sequence shown here is derived from an EMBL/GenBank/DDBJ whole genome shotgun (WGS) entry which is preliminary data.</text>
</comment>
<dbReference type="InterPro" id="IPR051785">
    <property type="entry name" value="MMCE/EMCE_epimerase"/>
</dbReference>
<keyword evidence="4" id="KW-1185">Reference proteome</keyword>
<dbReference type="RefSeq" id="WP_146719892.1">
    <property type="nucleotide sequence ID" value="NZ_BSUI01000005.1"/>
</dbReference>
<sequence>MAGVAGIQGIDSVGICVTDLARSVAFYRQLGFEELRRDGRGCTLRAGNARLLLFETRHGQPRAQTRGFALVLNAPGLDHLNLLVRDVDRVHADLSALGVAFSRPPINESWGARVALLKDPDGNNLCLLERREGG</sequence>
<proteinExistence type="predicted"/>
<dbReference type="Proteomes" id="UP000536909">
    <property type="component" value="Unassembled WGS sequence"/>
</dbReference>
<dbReference type="InterPro" id="IPR029068">
    <property type="entry name" value="Glyas_Bleomycin-R_OHBP_Dase"/>
</dbReference>
<protein>
    <submittedName>
        <fullName evidence="3">Catechol 2,3-dioxygenase-like lactoylglutathione lyase family enzyme</fullName>
    </submittedName>
</protein>
<organism evidence="3 4">
    <name type="scientific">Deinococcus metallilatus</name>
    <dbReference type="NCBI Taxonomy" id="1211322"/>
    <lineage>
        <taxon>Bacteria</taxon>
        <taxon>Thermotogati</taxon>
        <taxon>Deinococcota</taxon>
        <taxon>Deinococci</taxon>
        <taxon>Deinococcales</taxon>
        <taxon>Deinococcaceae</taxon>
        <taxon>Deinococcus</taxon>
    </lineage>
</organism>
<dbReference type="Pfam" id="PF00903">
    <property type="entry name" value="Glyoxalase"/>
    <property type="match status" value="1"/>
</dbReference>
<dbReference type="PROSITE" id="PS51819">
    <property type="entry name" value="VOC"/>
    <property type="match status" value="1"/>
</dbReference>
<dbReference type="SUPFAM" id="SSF54593">
    <property type="entry name" value="Glyoxalase/Bleomycin resistance protein/Dihydroxybiphenyl dioxygenase"/>
    <property type="match status" value="1"/>
</dbReference>
<evidence type="ECO:0000313" key="3">
    <source>
        <dbReference type="EMBL" id="MBB5295722.1"/>
    </source>
</evidence>
<reference evidence="3 4" key="1">
    <citation type="submission" date="2020-08" db="EMBL/GenBank/DDBJ databases">
        <title>Genomic Encyclopedia of Type Strains, Phase IV (KMG-IV): sequencing the most valuable type-strain genomes for metagenomic binning, comparative biology and taxonomic classification.</title>
        <authorList>
            <person name="Goeker M."/>
        </authorList>
    </citation>
    <scope>NUCLEOTIDE SEQUENCE [LARGE SCALE GENOMIC DNA]</scope>
    <source>
        <strain evidence="3 4">DSM 105434</strain>
    </source>
</reference>